<gene>
    <name evidence="10" type="ORF">A2117_00230</name>
</gene>
<feature type="transmembrane region" description="Helical" evidence="8">
    <location>
        <begin position="7"/>
        <end position="24"/>
    </location>
</feature>
<feature type="transmembrane region" description="Helical" evidence="8">
    <location>
        <begin position="382"/>
        <end position="400"/>
    </location>
</feature>
<evidence type="ECO:0000256" key="5">
    <source>
        <dbReference type="ARBA" id="ARBA00022692"/>
    </source>
</evidence>
<accession>A0A1G2QNK4</accession>
<dbReference type="AlphaFoldDB" id="A0A1G2QNK4"/>
<protein>
    <recommendedName>
        <fullName evidence="9">Glycosyltransferase RgtA/B/C/D-like domain-containing protein</fullName>
    </recommendedName>
</protein>
<dbReference type="GO" id="GO:0016763">
    <property type="term" value="F:pentosyltransferase activity"/>
    <property type="evidence" value="ECO:0007669"/>
    <property type="project" value="TreeGrafter"/>
</dbReference>
<dbReference type="GO" id="GO:0010041">
    <property type="term" value="P:response to iron(III) ion"/>
    <property type="evidence" value="ECO:0007669"/>
    <property type="project" value="TreeGrafter"/>
</dbReference>
<evidence type="ECO:0000256" key="2">
    <source>
        <dbReference type="ARBA" id="ARBA00022475"/>
    </source>
</evidence>
<dbReference type="GO" id="GO:0009103">
    <property type="term" value="P:lipopolysaccharide biosynthetic process"/>
    <property type="evidence" value="ECO:0007669"/>
    <property type="project" value="UniProtKB-ARBA"/>
</dbReference>
<dbReference type="GO" id="GO:0005886">
    <property type="term" value="C:plasma membrane"/>
    <property type="evidence" value="ECO:0007669"/>
    <property type="project" value="UniProtKB-SubCell"/>
</dbReference>
<name>A0A1G2QNK4_9BACT</name>
<dbReference type="PANTHER" id="PTHR33908:SF3">
    <property type="entry name" value="UNDECAPRENYL PHOSPHATE-ALPHA-4-AMINO-4-DEOXY-L-ARABINOSE ARABINOSYL TRANSFERASE"/>
    <property type="match status" value="1"/>
</dbReference>
<evidence type="ECO:0000256" key="7">
    <source>
        <dbReference type="ARBA" id="ARBA00023136"/>
    </source>
</evidence>
<feature type="transmembrane region" description="Helical" evidence="8">
    <location>
        <begin position="213"/>
        <end position="236"/>
    </location>
</feature>
<evidence type="ECO:0000259" key="9">
    <source>
        <dbReference type="Pfam" id="PF13231"/>
    </source>
</evidence>
<feature type="transmembrane region" description="Helical" evidence="8">
    <location>
        <begin position="115"/>
        <end position="133"/>
    </location>
</feature>
<feature type="transmembrane region" description="Helical" evidence="8">
    <location>
        <begin position="166"/>
        <end position="182"/>
    </location>
</feature>
<reference evidence="10 11" key="1">
    <citation type="journal article" date="2016" name="Nat. Commun.">
        <title>Thousands of microbial genomes shed light on interconnected biogeochemical processes in an aquifer system.</title>
        <authorList>
            <person name="Anantharaman K."/>
            <person name="Brown C.T."/>
            <person name="Hug L.A."/>
            <person name="Sharon I."/>
            <person name="Castelle C.J."/>
            <person name="Probst A.J."/>
            <person name="Thomas B.C."/>
            <person name="Singh A."/>
            <person name="Wilkins M.J."/>
            <person name="Karaoz U."/>
            <person name="Brodie E.L."/>
            <person name="Williams K.H."/>
            <person name="Hubbard S.S."/>
            <person name="Banfield J.F."/>
        </authorList>
    </citation>
    <scope>NUCLEOTIDE SEQUENCE [LARGE SCALE GENOMIC DNA]</scope>
</reference>
<evidence type="ECO:0000256" key="6">
    <source>
        <dbReference type="ARBA" id="ARBA00022989"/>
    </source>
</evidence>
<keyword evidence="7 8" id="KW-0472">Membrane</keyword>
<feature type="transmembrane region" description="Helical" evidence="8">
    <location>
        <begin position="139"/>
        <end position="159"/>
    </location>
</feature>
<keyword evidence="2" id="KW-1003">Cell membrane</keyword>
<dbReference type="InterPro" id="IPR050297">
    <property type="entry name" value="LipidA_mod_glycosyltrf_83"/>
</dbReference>
<dbReference type="PANTHER" id="PTHR33908">
    <property type="entry name" value="MANNOSYLTRANSFERASE YKCB-RELATED"/>
    <property type="match status" value="1"/>
</dbReference>
<organism evidence="10 11">
    <name type="scientific">Candidatus Wildermuthbacteria bacterium GWA2_46_15</name>
    <dbReference type="NCBI Taxonomy" id="1802443"/>
    <lineage>
        <taxon>Bacteria</taxon>
        <taxon>Candidatus Wildermuthiibacteriota</taxon>
    </lineage>
</organism>
<feature type="transmembrane region" description="Helical" evidence="8">
    <location>
        <begin position="82"/>
        <end position="103"/>
    </location>
</feature>
<evidence type="ECO:0000256" key="4">
    <source>
        <dbReference type="ARBA" id="ARBA00022679"/>
    </source>
</evidence>
<keyword evidence="5 8" id="KW-0812">Transmembrane</keyword>
<sequence length="523" mass="59497">MIRKQEIILLILILLIAGALRFWQLDTIPPGLYPDVAMNGNDALDALKSGNFKPFYPENNGREGLFINLIALSFLIFGPSVWTIKIVAAIIGILTVFGFYLLVKEVFRLLGPRFLTSNFELLAVFLLATSFWHLNFSRFGFRAIMVPFFLVWAFYLLFLGLRQKKLWPVIIAGAVFGLGFHTYIAFRVAPLILPFLLIPYWLSYRKENLQKKYLLLVTGYLLSVFIIALPIGLYFLTNPQDFIGRATGVSVFSSANPILEFAKSLFVHLQMFVFAGDSNWRHNLPGWPQLAPGLGVLMFLGLFLVVRDLIRGIRKRKWREVAVHGFLLSWFFALLLPGALTLEGIPHALRTIGVIPVAYIFVAVAVFWFYQLCSEYKVQPSLRRFGAILVLAAVVFLGFFDTGRYFFVWAKNPNVEGAFTVKYVQIADHLNSLPEETQKYVIVNESGVPVPYPDGIPMPSQTIMFLERAKFGKLRAVYLKPEELDKIKIDGRKTVIVLMKEDNNLAERVKNMFPDAKVITNFQ</sequence>
<proteinExistence type="predicted"/>
<evidence type="ECO:0000313" key="10">
    <source>
        <dbReference type="EMBL" id="OHA61977.1"/>
    </source>
</evidence>
<keyword evidence="6 8" id="KW-1133">Transmembrane helix</keyword>
<feature type="transmembrane region" description="Helical" evidence="8">
    <location>
        <begin position="348"/>
        <end position="370"/>
    </location>
</feature>
<evidence type="ECO:0000313" key="11">
    <source>
        <dbReference type="Proteomes" id="UP000179245"/>
    </source>
</evidence>
<comment type="subcellular location">
    <subcellularLocation>
        <location evidence="1">Cell membrane</location>
        <topology evidence="1">Multi-pass membrane protein</topology>
    </subcellularLocation>
</comment>
<feature type="transmembrane region" description="Helical" evidence="8">
    <location>
        <begin position="290"/>
        <end position="310"/>
    </location>
</feature>
<dbReference type="EMBL" id="MHTO01000025">
    <property type="protein sequence ID" value="OHA61977.1"/>
    <property type="molecule type" value="Genomic_DNA"/>
</dbReference>
<keyword evidence="4" id="KW-0808">Transferase</keyword>
<comment type="caution">
    <text evidence="10">The sequence shown here is derived from an EMBL/GenBank/DDBJ whole genome shotgun (WGS) entry which is preliminary data.</text>
</comment>
<dbReference type="STRING" id="1802443.A2117_00230"/>
<evidence type="ECO:0000256" key="3">
    <source>
        <dbReference type="ARBA" id="ARBA00022676"/>
    </source>
</evidence>
<evidence type="ECO:0000256" key="1">
    <source>
        <dbReference type="ARBA" id="ARBA00004651"/>
    </source>
</evidence>
<dbReference type="InterPro" id="IPR038731">
    <property type="entry name" value="RgtA/B/C-like"/>
</dbReference>
<dbReference type="Proteomes" id="UP000179245">
    <property type="component" value="Unassembled WGS sequence"/>
</dbReference>
<feature type="domain" description="Glycosyltransferase RgtA/B/C/D-like" evidence="9">
    <location>
        <begin position="69"/>
        <end position="226"/>
    </location>
</feature>
<evidence type="ECO:0000256" key="8">
    <source>
        <dbReference type="SAM" id="Phobius"/>
    </source>
</evidence>
<keyword evidence="3" id="KW-0328">Glycosyltransferase</keyword>
<dbReference type="Pfam" id="PF13231">
    <property type="entry name" value="PMT_2"/>
    <property type="match status" value="1"/>
</dbReference>
<feature type="transmembrane region" description="Helical" evidence="8">
    <location>
        <begin position="322"/>
        <end position="342"/>
    </location>
</feature>